<evidence type="ECO:0000256" key="1">
    <source>
        <dbReference type="SAM" id="Phobius"/>
    </source>
</evidence>
<keyword evidence="3" id="KW-1185">Reference proteome</keyword>
<organism evidence="2 3">
    <name type="scientific">Amycolatopsis iheyensis</name>
    <dbReference type="NCBI Taxonomy" id="2945988"/>
    <lineage>
        <taxon>Bacteria</taxon>
        <taxon>Bacillati</taxon>
        <taxon>Actinomycetota</taxon>
        <taxon>Actinomycetes</taxon>
        <taxon>Pseudonocardiales</taxon>
        <taxon>Pseudonocardiaceae</taxon>
        <taxon>Amycolatopsis</taxon>
    </lineage>
</organism>
<keyword evidence="1" id="KW-0812">Transmembrane</keyword>
<dbReference type="NCBIfam" id="NF033634">
    <property type="entry name" value="SLATT_1"/>
    <property type="match status" value="1"/>
</dbReference>
<evidence type="ECO:0000313" key="3">
    <source>
        <dbReference type="Proteomes" id="UP001144096"/>
    </source>
</evidence>
<keyword evidence="1" id="KW-1133">Transmembrane helix</keyword>
<dbReference type="Proteomes" id="UP001144096">
    <property type="component" value="Unassembled WGS sequence"/>
</dbReference>
<proteinExistence type="predicted"/>
<keyword evidence="1" id="KW-0472">Membrane</keyword>
<comment type="caution">
    <text evidence="2">The sequence shown here is derived from an EMBL/GenBank/DDBJ whole genome shotgun (WGS) entry which is preliminary data.</text>
</comment>
<dbReference type="RefSeq" id="WP_257920534.1">
    <property type="nucleotide sequence ID" value="NZ_JAMXQV010000006.1"/>
</dbReference>
<feature type="transmembrane region" description="Helical" evidence="1">
    <location>
        <begin position="38"/>
        <end position="64"/>
    </location>
</feature>
<dbReference type="AlphaFoldDB" id="A0A9X2SJD0"/>
<protein>
    <submittedName>
        <fullName evidence="2">SLATT domain-containing protein</fullName>
    </submittedName>
</protein>
<dbReference type="EMBL" id="JAMXQV010000006">
    <property type="protein sequence ID" value="MCR6483908.1"/>
    <property type="molecule type" value="Genomic_DNA"/>
</dbReference>
<gene>
    <name evidence="2" type="ORF">M8542_13875</name>
</gene>
<name>A0A9X2SJD0_9PSEU</name>
<sequence>MSELRGDDRALPPMVLAKRQWYVVGSRRHRRAYVAAELTAICVAAAFGADSAIVAVLGAIVLVVTSARAAFQPHENWVEFSPLRYDLEREIPPYDTDTAVQALVLRVEDLARDSGQRWTTRQARLWSKGSAQPGPD</sequence>
<reference evidence="2" key="1">
    <citation type="submission" date="2022-06" db="EMBL/GenBank/DDBJ databases">
        <title>Amycolatopsis iheyaensis sp. nov., a new species of the genus Amycolatopsis isolated from soil in Iheya island, Japan.</title>
        <authorList>
            <person name="Ngamcharungchit C."/>
            <person name="Kanto H."/>
            <person name="Take A."/>
            <person name="Intra B."/>
            <person name="Matsumoto A."/>
            <person name="Panbangred W."/>
            <person name="Inahashi Y."/>
        </authorList>
    </citation>
    <scope>NUCLEOTIDE SEQUENCE</scope>
    <source>
        <strain evidence="2">OK19-0408</strain>
    </source>
</reference>
<evidence type="ECO:0000313" key="2">
    <source>
        <dbReference type="EMBL" id="MCR6483908.1"/>
    </source>
</evidence>
<accession>A0A9X2SJD0</accession>